<protein>
    <recommendedName>
        <fullName evidence="5">DUF2341 domain-containing protein</fullName>
    </recommendedName>
</protein>
<evidence type="ECO:0000256" key="2">
    <source>
        <dbReference type="ARBA" id="ARBA00023295"/>
    </source>
</evidence>
<dbReference type="HOGENOM" id="CLU_392631_0_0_2"/>
<feature type="domain" description="DUF2341" evidence="5">
    <location>
        <begin position="78"/>
        <end position="159"/>
    </location>
</feature>
<dbReference type="Proteomes" id="UP000033058">
    <property type="component" value="Chromosome"/>
</dbReference>
<accession>A0A0E3Q138</accession>
<evidence type="ECO:0000259" key="5">
    <source>
        <dbReference type="Pfam" id="PF10102"/>
    </source>
</evidence>
<sequence>MKKRLITCGIIFIFFFVLITGISLAGSNDLFGLSTVNNTEGYSQKIIITENSGKDLTSYQVPIFLNSSNFNFSQAKPDGSDLRFSSRGKSLNYWIESWDPEAEKALVWVKIPSLPANRDTALLLECGNPDAEAVSDGGRTFEFFDGFEGEKLKGLVWDSKKSGGGFVEVGNGTCKVTVPKPHAYDTSLIYSKKSFDINSMFVVKRMKVTTGKDERGPLLKQGFIDQISSRKNEITHKTEFAGESRVGWETAYRKERYNSFDKTDVRVSEGQWYTSGIAWYEENDTRSVAWYNNGIRDSKMDYSSSDYITNFPMRVYLYAESYSDASKNTGYMAVDYAFVRKFVESEPAVSFASGQIETESSAKDNTSETDNVSESENTSSESGITPENETVLPEVSDTEEAQEKAVKVQESRSGNNTETLETRFPKYNVNVSGIKLSSPYSVDFHALVKELEASGIDTIFLSMNGPDVWQYERFVKMAHEEEISVHAVLLEELNCTSETAPSISRASLNAILDYNEKSLAPFDGINICVKTSPYSGSENSCMDYKPIFDLAHEKAGENVSVSASLPPGHTASEVETISPLVDFFIVRAYDRGNKDLTSMSDIVDNIAPDMGEVRGANSKGIIEISVEEGFADRLEIQNLFASFVKYYGEDPAFKGVSISNYVTYTDLPVDAESEGNKLSLPGFGAISVLLTGLAAFAFLRAKRQ</sequence>
<dbReference type="Pfam" id="PF10102">
    <property type="entry name" value="DUF2341"/>
    <property type="match status" value="1"/>
</dbReference>
<dbReference type="PANTHER" id="PTHR46290:SF1">
    <property type="entry name" value="DI-N-ACETYLCHITOBIASE"/>
    <property type="match status" value="1"/>
</dbReference>
<feature type="transmembrane region" description="Helical" evidence="4">
    <location>
        <begin position="678"/>
        <end position="699"/>
    </location>
</feature>
<evidence type="ECO:0000256" key="4">
    <source>
        <dbReference type="SAM" id="Phobius"/>
    </source>
</evidence>
<dbReference type="InterPro" id="IPR018765">
    <property type="entry name" value="DUF2341"/>
</dbReference>
<dbReference type="GeneID" id="24852762"/>
<feature type="region of interest" description="Disordered" evidence="3">
    <location>
        <begin position="353"/>
        <end position="419"/>
    </location>
</feature>
<evidence type="ECO:0000256" key="3">
    <source>
        <dbReference type="SAM" id="MobiDB-lite"/>
    </source>
</evidence>
<dbReference type="AlphaFoldDB" id="A0A0E3Q138"/>
<dbReference type="PATRIC" id="fig|1434117.4.peg.3755"/>
<dbReference type="EMBL" id="CP009509">
    <property type="protein sequence ID" value="AKB41953.1"/>
    <property type="molecule type" value="Genomic_DNA"/>
</dbReference>
<organism evidence="6 7">
    <name type="scientific">Methanosarcina mazei WWM610</name>
    <dbReference type="NCBI Taxonomy" id="1434117"/>
    <lineage>
        <taxon>Archaea</taxon>
        <taxon>Methanobacteriati</taxon>
        <taxon>Methanobacteriota</taxon>
        <taxon>Stenosarchaea group</taxon>
        <taxon>Methanomicrobia</taxon>
        <taxon>Methanosarcinales</taxon>
        <taxon>Methanosarcinaceae</taxon>
        <taxon>Methanosarcina</taxon>
    </lineage>
</organism>
<evidence type="ECO:0000313" key="6">
    <source>
        <dbReference type="EMBL" id="AKB41953.1"/>
    </source>
</evidence>
<proteinExistence type="predicted"/>
<dbReference type="InterPro" id="IPR051887">
    <property type="entry name" value="GH18_Domain-Containing"/>
</dbReference>
<gene>
    <name evidence="6" type="ORF">MSMAW_2962</name>
</gene>
<evidence type="ECO:0000256" key="1">
    <source>
        <dbReference type="ARBA" id="ARBA00022801"/>
    </source>
</evidence>
<dbReference type="PANTHER" id="PTHR46290">
    <property type="entry name" value="DI-N-ACETYLCHITOBIASE"/>
    <property type="match status" value="1"/>
</dbReference>
<keyword evidence="4" id="KW-0812">Transmembrane</keyword>
<evidence type="ECO:0000313" key="7">
    <source>
        <dbReference type="Proteomes" id="UP000033058"/>
    </source>
</evidence>
<dbReference type="GO" id="GO:0016798">
    <property type="term" value="F:hydrolase activity, acting on glycosyl bonds"/>
    <property type="evidence" value="ECO:0007669"/>
    <property type="project" value="UniProtKB-KW"/>
</dbReference>
<reference evidence="6 7" key="1">
    <citation type="submission" date="2014-07" db="EMBL/GenBank/DDBJ databases">
        <title>Methanogenic archaea and the global carbon cycle.</title>
        <authorList>
            <person name="Henriksen J.R."/>
            <person name="Luke J."/>
            <person name="Reinhart S."/>
            <person name="Benedict M.N."/>
            <person name="Youngblut N.D."/>
            <person name="Metcalf M.E."/>
            <person name="Whitaker R.J."/>
            <person name="Metcalf W.W."/>
        </authorList>
    </citation>
    <scope>NUCLEOTIDE SEQUENCE [LARGE SCALE GENOMIC DNA]</scope>
    <source>
        <strain evidence="6 7">WWM610</strain>
    </source>
</reference>
<keyword evidence="4" id="KW-1133">Transmembrane helix</keyword>
<dbReference type="RefSeq" id="WP_015411968.1">
    <property type="nucleotide sequence ID" value="NZ_CP009509.1"/>
</dbReference>
<keyword evidence="4" id="KW-0472">Membrane</keyword>
<name>A0A0E3Q138_METMZ</name>
<keyword evidence="2" id="KW-0326">Glycosidase</keyword>
<feature type="compositionally biased region" description="Low complexity" evidence="3">
    <location>
        <begin position="368"/>
        <end position="382"/>
    </location>
</feature>
<keyword evidence="1" id="KW-0378">Hydrolase</keyword>
<feature type="compositionally biased region" description="Basic and acidic residues" evidence="3">
    <location>
        <begin position="401"/>
        <end position="410"/>
    </location>
</feature>